<evidence type="ECO:0000256" key="1">
    <source>
        <dbReference type="SAM" id="MobiDB-lite"/>
    </source>
</evidence>
<protein>
    <submittedName>
        <fullName evidence="2">Uncharacterized protein</fullName>
    </submittedName>
</protein>
<dbReference type="EMBL" id="HF935534">
    <property type="protein sequence ID" value="CCX31097.1"/>
    <property type="molecule type" value="Genomic_DNA"/>
</dbReference>
<feature type="compositionally biased region" description="Basic residues" evidence="1">
    <location>
        <begin position="253"/>
        <end position="262"/>
    </location>
</feature>
<evidence type="ECO:0000313" key="3">
    <source>
        <dbReference type="Proteomes" id="UP000018144"/>
    </source>
</evidence>
<accession>U4LHT9</accession>
<name>U4LHT9_PYROM</name>
<reference evidence="2 3" key="1">
    <citation type="journal article" date="2013" name="PLoS Genet.">
        <title>The genome and development-dependent transcriptomes of Pyronema confluens: a window into fungal evolution.</title>
        <authorList>
            <person name="Traeger S."/>
            <person name="Altegoer F."/>
            <person name="Freitag M."/>
            <person name="Gabaldon T."/>
            <person name="Kempken F."/>
            <person name="Kumar A."/>
            <person name="Marcet-Houben M."/>
            <person name="Poggeler S."/>
            <person name="Stajich J.E."/>
            <person name="Nowrousian M."/>
        </authorList>
    </citation>
    <scope>NUCLEOTIDE SEQUENCE [LARGE SCALE GENOMIC DNA]</scope>
    <source>
        <strain evidence="3">CBS 100304</strain>
        <tissue evidence="2">Vegetative mycelium</tissue>
    </source>
</reference>
<gene>
    <name evidence="2" type="ORF">PCON_09925</name>
</gene>
<keyword evidence="3" id="KW-1185">Reference proteome</keyword>
<organism evidence="2 3">
    <name type="scientific">Pyronema omphalodes (strain CBS 100304)</name>
    <name type="common">Pyronema confluens</name>
    <dbReference type="NCBI Taxonomy" id="1076935"/>
    <lineage>
        <taxon>Eukaryota</taxon>
        <taxon>Fungi</taxon>
        <taxon>Dikarya</taxon>
        <taxon>Ascomycota</taxon>
        <taxon>Pezizomycotina</taxon>
        <taxon>Pezizomycetes</taxon>
        <taxon>Pezizales</taxon>
        <taxon>Pyronemataceae</taxon>
        <taxon>Pyronema</taxon>
    </lineage>
</organism>
<sequence>MNLLKNVRLAVEFVPPPNKPFSKTFFLSQHHQLWGSRQAGAPFFRTSASAPEHHRHYRQRRNQKMQSPITPRRITAEDALRFTFEKLHRMHSEEYQSVILSMSLHPATPVAPRHPRDIDTRHLQEIFINDHDNQNTACPQLSFPAVPGFAVARHPRDVPTPEMKLILKAFSCKYPKIASDNNIMELMEVVEGFEREKERREKEVKERGKVGEWRYRVGEKIRGVIERVPDRRRGGPGGFGIERKVSLVSNQHHQQHQGRMQKIRGWVRERR</sequence>
<dbReference type="Proteomes" id="UP000018144">
    <property type="component" value="Unassembled WGS sequence"/>
</dbReference>
<evidence type="ECO:0000313" key="2">
    <source>
        <dbReference type="EMBL" id="CCX31097.1"/>
    </source>
</evidence>
<feature type="region of interest" description="Disordered" evidence="1">
    <location>
        <begin position="249"/>
        <end position="271"/>
    </location>
</feature>
<dbReference type="AlphaFoldDB" id="U4LHT9"/>
<proteinExistence type="predicted"/>